<evidence type="ECO:0000256" key="5">
    <source>
        <dbReference type="SAM" id="Phobius"/>
    </source>
</evidence>
<evidence type="ECO:0000256" key="1">
    <source>
        <dbReference type="ARBA" id="ARBA00004141"/>
    </source>
</evidence>
<keyword evidence="2 5" id="KW-0812">Transmembrane</keyword>
<comment type="caution">
    <text evidence="7">The sequence shown here is derived from an EMBL/GenBank/DDBJ whole genome shotgun (WGS) entry which is preliminary data.</text>
</comment>
<dbReference type="InterPro" id="IPR013525">
    <property type="entry name" value="ABC2_TM"/>
</dbReference>
<protein>
    <submittedName>
        <fullName evidence="7">ABC transporter permease</fullName>
    </submittedName>
</protein>
<comment type="subcellular location">
    <subcellularLocation>
        <location evidence="1">Membrane</location>
        <topology evidence="1">Multi-pass membrane protein</topology>
    </subcellularLocation>
</comment>
<dbReference type="Pfam" id="PF12698">
    <property type="entry name" value="ABC2_membrane_3"/>
    <property type="match status" value="1"/>
</dbReference>
<keyword evidence="4 5" id="KW-0472">Membrane</keyword>
<evidence type="ECO:0000259" key="6">
    <source>
        <dbReference type="Pfam" id="PF12698"/>
    </source>
</evidence>
<gene>
    <name evidence="7" type="ORF">H7C18_10805</name>
</gene>
<dbReference type="GO" id="GO:0140359">
    <property type="term" value="F:ABC-type transporter activity"/>
    <property type="evidence" value="ECO:0007669"/>
    <property type="project" value="InterPro"/>
</dbReference>
<evidence type="ECO:0000313" key="8">
    <source>
        <dbReference type="Proteomes" id="UP000564644"/>
    </source>
</evidence>
<feature type="transmembrane region" description="Helical" evidence="5">
    <location>
        <begin position="298"/>
        <end position="316"/>
    </location>
</feature>
<sequence>MNFFKQRLLWIGVAGVTVLAIVFGLALMGSIAGAKPKEVPVALAVLDQGAQAGGGQELNAGQMIRENLLALKGLPVSWQVVSSEEEARAAIDRQDVYGALIIPADLSQGLLSLASPNPKPAALKILVNEGSNAQAALLVQQVLGQAADTIGAELAGQVLAMAGQQTGQVPVEVAKALLAPVTVEKESLHAAGANNAGGNAPTMLIQVTWLGSLFAGVFLFLAGRKAKEAGSGSWAALSGQAIAGLLLMPAVSGLLVWMASSWYGMEMARGDVWLYLWLTGTAFFLLQSALLNLIGVPAVGLLALLFFFSMPVLNLAPEFLPDATKDWLYSWTPLRYAAQGLRSLMYFGGEGRLADSRAVLWWLAGICFAVLLASGLLPRKAPASGRAQALS</sequence>
<dbReference type="AlphaFoldDB" id="A0A7X0VVG7"/>
<evidence type="ECO:0000256" key="2">
    <source>
        <dbReference type="ARBA" id="ARBA00022692"/>
    </source>
</evidence>
<dbReference type="InterPro" id="IPR051328">
    <property type="entry name" value="T7SS_ABC-Transporter"/>
</dbReference>
<dbReference type="RefSeq" id="WP_185129071.1">
    <property type="nucleotide sequence ID" value="NZ_JACJVO010000012.1"/>
</dbReference>
<proteinExistence type="predicted"/>
<organism evidence="7 8">
    <name type="scientific">Cohnella zeiphila</name>
    <dbReference type="NCBI Taxonomy" id="2761120"/>
    <lineage>
        <taxon>Bacteria</taxon>
        <taxon>Bacillati</taxon>
        <taxon>Bacillota</taxon>
        <taxon>Bacilli</taxon>
        <taxon>Bacillales</taxon>
        <taxon>Paenibacillaceae</taxon>
        <taxon>Cohnella</taxon>
    </lineage>
</organism>
<feature type="transmembrane region" description="Helical" evidence="5">
    <location>
        <begin position="359"/>
        <end position="377"/>
    </location>
</feature>
<evidence type="ECO:0000313" key="7">
    <source>
        <dbReference type="EMBL" id="MBB6731395.1"/>
    </source>
</evidence>
<feature type="domain" description="ABC-2 type transporter transmembrane" evidence="6">
    <location>
        <begin position="17"/>
        <end position="371"/>
    </location>
</feature>
<dbReference type="GO" id="GO:0016020">
    <property type="term" value="C:membrane"/>
    <property type="evidence" value="ECO:0007669"/>
    <property type="project" value="UniProtKB-SubCell"/>
</dbReference>
<dbReference type="Gene3D" id="3.40.1710.10">
    <property type="entry name" value="abc type-2 transporter like domain"/>
    <property type="match status" value="1"/>
</dbReference>
<keyword evidence="8" id="KW-1185">Reference proteome</keyword>
<feature type="transmembrane region" description="Helical" evidence="5">
    <location>
        <begin position="272"/>
        <end position="291"/>
    </location>
</feature>
<feature type="transmembrane region" description="Helical" evidence="5">
    <location>
        <begin position="234"/>
        <end position="260"/>
    </location>
</feature>
<feature type="transmembrane region" description="Helical" evidence="5">
    <location>
        <begin position="203"/>
        <end position="222"/>
    </location>
</feature>
<reference evidence="7 8" key="1">
    <citation type="submission" date="2020-08" db="EMBL/GenBank/DDBJ databases">
        <title>Cohnella phylogeny.</title>
        <authorList>
            <person name="Dunlap C."/>
        </authorList>
    </citation>
    <scope>NUCLEOTIDE SEQUENCE [LARGE SCALE GENOMIC DNA]</scope>
    <source>
        <strain evidence="7 8">CBP 2801</strain>
    </source>
</reference>
<name>A0A7X0VVG7_9BACL</name>
<evidence type="ECO:0000256" key="4">
    <source>
        <dbReference type="ARBA" id="ARBA00023136"/>
    </source>
</evidence>
<keyword evidence="3 5" id="KW-1133">Transmembrane helix</keyword>
<evidence type="ECO:0000256" key="3">
    <source>
        <dbReference type="ARBA" id="ARBA00022989"/>
    </source>
</evidence>
<dbReference type="PANTHER" id="PTHR43077:SF5">
    <property type="entry name" value="PHAGE INFECTION PROTEIN"/>
    <property type="match status" value="1"/>
</dbReference>
<dbReference type="PANTHER" id="PTHR43077">
    <property type="entry name" value="TRANSPORT PERMEASE YVFS-RELATED"/>
    <property type="match status" value="1"/>
</dbReference>
<dbReference type="Proteomes" id="UP000564644">
    <property type="component" value="Unassembled WGS sequence"/>
</dbReference>
<dbReference type="EMBL" id="JACJVO010000012">
    <property type="protein sequence ID" value="MBB6731395.1"/>
    <property type="molecule type" value="Genomic_DNA"/>
</dbReference>
<accession>A0A7X0VVG7</accession>